<evidence type="ECO:0000313" key="1">
    <source>
        <dbReference type="EMBL" id="OZI38650.1"/>
    </source>
</evidence>
<organism evidence="1 2">
    <name type="scientific">Bordetella genomosp. 10</name>
    <dbReference type="NCBI Taxonomy" id="1416804"/>
    <lineage>
        <taxon>Bacteria</taxon>
        <taxon>Pseudomonadati</taxon>
        <taxon>Pseudomonadota</taxon>
        <taxon>Betaproteobacteria</taxon>
        <taxon>Burkholderiales</taxon>
        <taxon>Alcaligenaceae</taxon>
        <taxon>Bordetella</taxon>
    </lineage>
</organism>
<accession>A0A261SP89</accession>
<dbReference type="Proteomes" id="UP000216020">
    <property type="component" value="Unassembled WGS sequence"/>
</dbReference>
<dbReference type="AlphaFoldDB" id="A0A261SP89"/>
<sequence length="88" mass="9381">MSRDRGPRVCLTVRVPNLDTQAVRRALHRALGDHIDAYTLAVDTQHALTTLRLQVARGEVAALMDAIMAGVPQAEFGGLSAGGLPVLH</sequence>
<dbReference type="EMBL" id="NEVM01000001">
    <property type="protein sequence ID" value="OZI38650.1"/>
    <property type="molecule type" value="Genomic_DNA"/>
</dbReference>
<keyword evidence="2" id="KW-1185">Reference proteome</keyword>
<evidence type="ECO:0000313" key="2">
    <source>
        <dbReference type="Proteomes" id="UP000216020"/>
    </source>
</evidence>
<comment type="caution">
    <text evidence="1">The sequence shown here is derived from an EMBL/GenBank/DDBJ whole genome shotgun (WGS) entry which is preliminary data.</text>
</comment>
<dbReference type="OrthoDB" id="8965879at2"/>
<proteinExistence type="predicted"/>
<gene>
    <name evidence="1" type="ORF">CAL29_06350</name>
</gene>
<reference evidence="2" key="1">
    <citation type="submission" date="2017-05" db="EMBL/GenBank/DDBJ databases">
        <title>Complete and WGS of Bordetella genogroups.</title>
        <authorList>
            <person name="Spilker T."/>
            <person name="Lipuma J."/>
        </authorList>
    </citation>
    <scope>NUCLEOTIDE SEQUENCE [LARGE SCALE GENOMIC DNA]</scope>
    <source>
        <strain evidence="2">AU16122</strain>
    </source>
</reference>
<protein>
    <submittedName>
        <fullName evidence="1">Uncharacterized protein</fullName>
    </submittedName>
</protein>
<name>A0A261SP89_9BORD</name>